<dbReference type="Proteomes" id="UP000675880">
    <property type="component" value="Unassembled WGS sequence"/>
</dbReference>
<reference evidence="2 3" key="1">
    <citation type="submission" date="2021-02" db="EMBL/GenBank/DDBJ databases">
        <authorList>
            <person name="Han P."/>
        </authorList>
    </citation>
    <scope>NUCLEOTIDE SEQUENCE [LARGE SCALE GENOMIC DNA]</scope>
    <source>
        <strain evidence="2">Candidatus Nitrospira sp. ZN2</strain>
    </source>
</reference>
<protein>
    <recommendedName>
        <fullName evidence="4">PepSY domain-containing protein</fullName>
    </recommendedName>
</protein>
<keyword evidence="3" id="KW-1185">Reference proteome</keyword>
<evidence type="ECO:0000313" key="2">
    <source>
        <dbReference type="EMBL" id="CAE6752734.1"/>
    </source>
</evidence>
<dbReference type="EMBL" id="CAJNBJ010000016">
    <property type="protein sequence ID" value="CAE6752734.1"/>
    <property type="molecule type" value="Genomic_DNA"/>
</dbReference>
<keyword evidence="1" id="KW-1133">Transmembrane helix</keyword>
<sequence length="268" mass="30175">MSRGASERIMRLAHRWLGMGALGFLLLSVVTGLLWADAKFLYWDDHYKEKVRPLPGPSLETATLPVDRAIVLAKEAVGGRALVEQVLLRSDFGRLFYELKLRVDGVSTTLLFDAKTGERLSPISPDLAPVIAQQYVRTPATVTGVELERYTPRKKKRAQDAVRVRFDDADATEIVLDRQTGEILEDEGRWRRVHFAVMQLHQLNFFGFEKTLLNIPGVPIFLMSLSGGALWLLHRARVRRSRAAMLARDQSLFTAHSAGEPKEVSRLS</sequence>
<evidence type="ECO:0000256" key="1">
    <source>
        <dbReference type="SAM" id="Phobius"/>
    </source>
</evidence>
<comment type="caution">
    <text evidence="2">The sequence shown here is derived from an EMBL/GenBank/DDBJ whole genome shotgun (WGS) entry which is preliminary data.</text>
</comment>
<keyword evidence="1" id="KW-0472">Membrane</keyword>
<proteinExistence type="predicted"/>
<name>A0ABM8RH03_9BACT</name>
<evidence type="ECO:0000313" key="3">
    <source>
        <dbReference type="Proteomes" id="UP000675880"/>
    </source>
</evidence>
<organism evidence="2 3">
    <name type="scientific">Nitrospira defluvii</name>
    <dbReference type="NCBI Taxonomy" id="330214"/>
    <lineage>
        <taxon>Bacteria</taxon>
        <taxon>Pseudomonadati</taxon>
        <taxon>Nitrospirota</taxon>
        <taxon>Nitrospiria</taxon>
        <taxon>Nitrospirales</taxon>
        <taxon>Nitrospiraceae</taxon>
        <taxon>Nitrospira</taxon>
    </lineage>
</organism>
<gene>
    <name evidence="2" type="ORF">NSPZN2_30252</name>
</gene>
<dbReference type="RefSeq" id="WP_213042441.1">
    <property type="nucleotide sequence ID" value="NZ_CAJNBJ010000016.1"/>
</dbReference>
<evidence type="ECO:0008006" key="4">
    <source>
        <dbReference type="Google" id="ProtNLM"/>
    </source>
</evidence>
<accession>A0ABM8RH03</accession>
<keyword evidence="1" id="KW-0812">Transmembrane</keyword>
<feature type="transmembrane region" description="Helical" evidence="1">
    <location>
        <begin position="212"/>
        <end position="233"/>
    </location>
</feature>